<reference evidence="2" key="1">
    <citation type="submission" date="2022-09" db="EMBL/GenBank/DDBJ databases">
        <title>Intensive care unit water sources are persistently colonized with multi-drug resistant bacteria and are the site of extensive horizontal gene transfer of antibiotic resistance genes.</title>
        <authorList>
            <person name="Diorio-Toth L."/>
        </authorList>
    </citation>
    <scope>NUCLEOTIDE SEQUENCE</scope>
    <source>
        <strain evidence="2">GD04005</strain>
    </source>
</reference>
<dbReference type="EMBL" id="JAOEEO010000001">
    <property type="protein sequence ID" value="MDH0562339.1"/>
    <property type="molecule type" value="Genomic_DNA"/>
</dbReference>
<evidence type="ECO:0000313" key="2">
    <source>
        <dbReference type="EMBL" id="MDH0562339.1"/>
    </source>
</evidence>
<accession>A0AA42I4J0</accession>
<gene>
    <name evidence="2" type="ORF">N7644_01450</name>
</gene>
<evidence type="ECO:0000313" key="3">
    <source>
        <dbReference type="Proteomes" id="UP001159329"/>
    </source>
</evidence>
<sequence>MLLFIIVLVVIGLVLFILWVKKTSARQVSSDSSDSYSPTPYINDSSQHHASRHTDHCSISDSTSSDSGSCDGGGSSD</sequence>
<dbReference type="Proteomes" id="UP001159329">
    <property type="component" value="Unassembled WGS sequence"/>
</dbReference>
<evidence type="ECO:0000256" key="1">
    <source>
        <dbReference type="SAM" id="MobiDB-lite"/>
    </source>
</evidence>
<protein>
    <submittedName>
        <fullName evidence="2">Uncharacterized protein</fullName>
    </submittedName>
</protein>
<organism evidence="2 3">
    <name type="scientific">Acinetobacter courvalinii</name>
    <dbReference type="NCBI Taxonomy" id="280147"/>
    <lineage>
        <taxon>Bacteria</taxon>
        <taxon>Pseudomonadati</taxon>
        <taxon>Pseudomonadota</taxon>
        <taxon>Gammaproteobacteria</taxon>
        <taxon>Moraxellales</taxon>
        <taxon>Moraxellaceae</taxon>
        <taxon>Acinetobacter</taxon>
    </lineage>
</organism>
<feature type="region of interest" description="Disordered" evidence="1">
    <location>
        <begin position="24"/>
        <end position="77"/>
    </location>
</feature>
<proteinExistence type="predicted"/>
<dbReference type="RefSeq" id="WP_262754081.1">
    <property type="nucleotide sequence ID" value="NZ_JAHPQB010000002.1"/>
</dbReference>
<feature type="compositionally biased region" description="Low complexity" evidence="1">
    <location>
        <begin position="59"/>
        <end position="69"/>
    </location>
</feature>
<name>A0AA42I4J0_9GAMM</name>
<comment type="caution">
    <text evidence="2">The sequence shown here is derived from an EMBL/GenBank/DDBJ whole genome shotgun (WGS) entry which is preliminary data.</text>
</comment>
<dbReference type="AlphaFoldDB" id="A0AA42I4J0"/>